<dbReference type="Pfam" id="PF10604">
    <property type="entry name" value="Polyketide_cyc2"/>
    <property type="match status" value="1"/>
</dbReference>
<feature type="compositionally biased region" description="Low complexity" evidence="1">
    <location>
        <begin position="38"/>
        <end position="52"/>
    </location>
</feature>
<dbReference type="EMBL" id="BAAAZP010000077">
    <property type="protein sequence ID" value="GAA3671893.1"/>
    <property type="molecule type" value="Genomic_DNA"/>
</dbReference>
<feature type="region of interest" description="Disordered" evidence="1">
    <location>
        <begin position="114"/>
        <end position="141"/>
    </location>
</feature>
<reference evidence="4" key="1">
    <citation type="journal article" date="2019" name="Int. J. Syst. Evol. Microbiol.">
        <title>The Global Catalogue of Microorganisms (GCM) 10K type strain sequencing project: providing services to taxonomists for standard genome sequencing and annotation.</title>
        <authorList>
            <consortium name="The Broad Institute Genomics Platform"/>
            <consortium name="The Broad Institute Genome Sequencing Center for Infectious Disease"/>
            <person name="Wu L."/>
            <person name="Ma J."/>
        </authorList>
    </citation>
    <scope>NUCLEOTIDE SEQUENCE [LARGE SCALE GENOMIC DNA]</scope>
    <source>
        <strain evidence="4">JCM 16904</strain>
    </source>
</reference>
<dbReference type="InterPro" id="IPR023393">
    <property type="entry name" value="START-like_dom_sf"/>
</dbReference>
<organism evidence="3 4">
    <name type="scientific">Nonomuraea antimicrobica</name>
    <dbReference type="NCBI Taxonomy" id="561173"/>
    <lineage>
        <taxon>Bacteria</taxon>
        <taxon>Bacillati</taxon>
        <taxon>Actinomycetota</taxon>
        <taxon>Actinomycetes</taxon>
        <taxon>Streptosporangiales</taxon>
        <taxon>Streptosporangiaceae</taxon>
        <taxon>Nonomuraea</taxon>
    </lineage>
</organism>
<evidence type="ECO:0000313" key="3">
    <source>
        <dbReference type="EMBL" id="GAA3671893.1"/>
    </source>
</evidence>
<feature type="compositionally biased region" description="Polar residues" evidence="1">
    <location>
        <begin position="54"/>
        <end position="67"/>
    </location>
</feature>
<dbReference type="Proteomes" id="UP001500902">
    <property type="component" value="Unassembled WGS sequence"/>
</dbReference>
<evidence type="ECO:0000256" key="1">
    <source>
        <dbReference type="SAM" id="MobiDB-lite"/>
    </source>
</evidence>
<keyword evidence="4" id="KW-1185">Reference proteome</keyword>
<sequence>MSSFRRQIGRSAALLPLPLVMAGTLAVAAPSSATTHQAPNATTSPTPNTAASDQARNATAESHSQAPLTCGGQGVDPAAKIRYRAETLIKAPPHTIWKLQTDVERWPSWQPPVTGMKRLDPGRLRPGSRFQWTTPVPETPTTPATTLVITSTVQQIKNNRCIRWTGPAIGEGLRIDRGVHVWTFTKVKGGVLVRTEETWTGNQVEADVPTSTAYLGAGLEAWLTDLKTTAESIHLGHRAKS</sequence>
<proteinExistence type="predicted"/>
<keyword evidence="2" id="KW-0732">Signal</keyword>
<dbReference type="RefSeq" id="WP_344879761.1">
    <property type="nucleotide sequence ID" value="NZ_BAAAZP010000077.1"/>
</dbReference>
<accession>A0ABP7BYI9</accession>
<dbReference type="SUPFAM" id="SSF55961">
    <property type="entry name" value="Bet v1-like"/>
    <property type="match status" value="1"/>
</dbReference>
<comment type="caution">
    <text evidence="3">The sequence shown here is derived from an EMBL/GenBank/DDBJ whole genome shotgun (WGS) entry which is preliminary data.</text>
</comment>
<gene>
    <name evidence="3" type="ORF">GCM10022224_040080</name>
</gene>
<feature type="chain" id="PRO_5046145917" evidence="2">
    <location>
        <begin position="29"/>
        <end position="241"/>
    </location>
</feature>
<evidence type="ECO:0000313" key="4">
    <source>
        <dbReference type="Proteomes" id="UP001500902"/>
    </source>
</evidence>
<evidence type="ECO:0000256" key="2">
    <source>
        <dbReference type="SAM" id="SignalP"/>
    </source>
</evidence>
<dbReference type="InterPro" id="IPR019587">
    <property type="entry name" value="Polyketide_cyclase/dehydratase"/>
</dbReference>
<feature type="signal peptide" evidence="2">
    <location>
        <begin position="1"/>
        <end position="28"/>
    </location>
</feature>
<name>A0ABP7BYI9_9ACTN</name>
<dbReference type="Gene3D" id="3.30.530.20">
    <property type="match status" value="1"/>
</dbReference>
<feature type="region of interest" description="Disordered" evidence="1">
    <location>
        <begin position="31"/>
        <end position="73"/>
    </location>
</feature>
<protein>
    <submittedName>
        <fullName evidence="3">SRPBCC family protein</fullName>
    </submittedName>
</protein>